<dbReference type="EMBL" id="AXCM01002417">
    <property type="status" value="NOT_ANNOTATED_CDS"/>
    <property type="molecule type" value="Genomic_DNA"/>
</dbReference>
<feature type="region of interest" description="Disordered" evidence="1">
    <location>
        <begin position="31"/>
        <end position="68"/>
    </location>
</feature>
<protein>
    <submittedName>
        <fullName evidence="2">Uncharacterized protein</fullName>
    </submittedName>
</protein>
<dbReference type="Proteomes" id="UP000075883">
    <property type="component" value="Unassembled WGS sequence"/>
</dbReference>
<sequence>MPAAFSQDGKLNFVVVDENKGANTNNQLQSQYVQPQAQQSQVQYQQPITQQPQYQYVQPQSAPGQQPYYSYQQPQYVQPVPYPGPATYYTEPSDYPAYGPPQPSPYYPTVGPIRERGGFWSALPGATSTRFSPFSSIRSSLPSGVSAGASLLGAALL</sequence>
<dbReference type="VEuPathDB" id="VectorBase:ACUA016223"/>
<dbReference type="EnsemblMetazoa" id="ACUA016223-RA">
    <property type="protein sequence ID" value="ACUA016223-PA"/>
    <property type="gene ID" value="ACUA016223"/>
</dbReference>
<organism evidence="2 3">
    <name type="scientific">Anopheles culicifacies</name>
    <dbReference type="NCBI Taxonomy" id="139723"/>
    <lineage>
        <taxon>Eukaryota</taxon>
        <taxon>Metazoa</taxon>
        <taxon>Ecdysozoa</taxon>
        <taxon>Arthropoda</taxon>
        <taxon>Hexapoda</taxon>
        <taxon>Insecta</taxon>
        <taxon>Pterygota</taxon>
        <taxon>Neoptera</taxon>
        <taxon>Endopterygota</taxon>
        <taxon>Diptera</taxon>
        <taxon>Nematocera</taxon>
        <taxon>Culicoidea</taxon>
        <taxon>Culicidae</taxon>
        <taxon>Anophelinae</taxon>
        <taxon>Anopheles</taxon>
        <taxon>culicifacies species complex</taxon>
    </lineage>
</organism>
<evidence type="ECO:0000256" key="1">
    <source>
        <dbReference type="SAM" id="MobiDB-lite"/>
    </source>
</evidence>
<proteinExistence type="predicted"/>
<reference evidence="3" key="1">
    <citation type="submission" date="2013-09" db="EMBL/GenBank/DDBJ databases">
        <title>The Genome Sequence of Anopheles culicifacies species A.</title>
        <authorList>
            <consortium name="The Broad Institute Genomics Platform"/>
            <person name="Neafsey D.E."/>
            <person name="Besansky N."/>
            <person name="Howell P."/>
            <person name="Walton C."/>
            <person name="Young S.K."/>
            <person name="Zeng Q."/>
            <person name="Gargeya S."/>
            <person name="Fitzgerald M."/>
            <person name="Haas B."/>
            <person name="Abouelleil A."/>
            <person name="Allen A.W."/>
            <person name="Alvarado L."/>
            <person name="Arachchi H.M."/>
            <person name="Berlin A.M."/>
            <person name="Chapman S.B."/>
            <person name="Gainer-Dewar J."/>
            <person name="Goldberg J."/>
            <person name="Griggs A."/>
            <person name="Gujja S."/>
            <person name="Hansen M."/>
            <person name="Howarth C."/>
            <person name="Imamovic A."/>
            <person name="Ireland A."/>
            <person name="Larimer J."/>
            <person name="McCowan C."/>
            <person name="Murphy C."/>
            <person name="Pearson M."/>
            <person name="Poon T.W."/>
            <person name="Priest M."/>
            <person name="Roberts A."/>
            <person name="Saif S."/>
            <person name="Shea T."/>
            <person name="Sisk P."/>
            <person name="Sykes S."/>
            <person name="Wortman J."/>
            <person name="Nusbaum C."/>
            <person name="Birren B."/>
        </authorList>
    </citation>
    <scope>NUCLEOTIDE SEQUENCE [LARGE SCALE GENOMIC DNA]</scope>
    <source>
        <strain evidence="3">A-37</strain>
    </source>
</reference>
<evidence type="ECO:0000313" key="2">
    <source>
        <dbReference type="EnsemblMetazoa" id="ACUA016223-PA"/>
    </source>
</evidence>
<keyword evidence="3" id="KW-1185">Reference proteome</keyword>
<reference evidence="2" key="2">
    <citation type="submission" date="2020-05" db="UniProtKB">
        <authorList>
            <consortium name="EnsemblMetazoa"/>
        </authorList>
    </citation>
    <scope>IDENTIFICATION</scope>
    <source>
        <strain evidence="2">A-37</strain>
    </source>
</reference>
<evidence type="ECO:0000313" key="3">
    <source>
        <dbReference type="Proteomes" id="UP000075883"/>
    </source>
</evidence>
<name>A0A182MED3_9DIPT</name>
<accession>A0A182MED3</accession>
<dbReference type="AlphaFoldDB" id="A0A182MED3"/>